<dbReference type="Gene3D" id="3.40.190.10">
    <property type="entry name" value="Periplasmic binding protein-like II"/>
    <property type="match status" value="2"/>
</dbReference>
<protein>
    <submittedName>
        <fullName evidence="2">Raffinose/stachyose/melibiose transport system substrate-binding protein</fullName>
    </submittedName>
</protein>
<evidence type="ECO:0000256" key="1">
    <source>
        <dbReference type="SAM" id="SignalP"/>
    </source>
</evidence>
<dbReference type="InterPro" id="IPR006059">
    <property type="entry name" value="SBP"/>
</dbReference>
<feature type="signal peptide" evidence="1">
    <location>
        <begin position="1"/>
        <end position="24"/>
    </location>
</feature>
<dbReference type="Pfam" id="PF01547">
    <property type="entry name" value="SBP_bac_1"/>
    <property type="match status" value="1"/>
</dbReference>
<dbReference type="OrthoDB" id="367242at2"/>
<dbReference type="Proteomes" id="UP000184612">
    <property type="component" value="Unassembled WGS sequence"/>
</dbReference>
<sequence length="433" mass="46691">MKKKLISALLCATMVASLLTGCGAKSTSNDTKKDGTAVTQAASDNGGKSIVYWSMWEATEPQAKVIKEAVDAYMKNTGNKVDLQFKGRTGIREGLQPALDAGTAIDLFDEDLDRVNGTWGGYLLDLETLAKDADFEATANAGLIAACRTAGGGTLKSIPYQPNVFAFFYNQSLFDKAGIKEVPKTWDEFLKVCETLKGAGITPLTSDDAYINTNLGYHLSRLVGEERTQQVVKEGLWAEEPAVLKAAQAYEELAKKGYMSKSIESNVWPNGQNVELALGEVAMYLNGSWLPNEVKDMTGPDFKWGCFSYPALDGGVTGTEAANFGAQVLAINKNTQVSKEAFELITYITKGEFDAKLSEESIGIPADTTNKEWPAALSAVKPVLDSLKTRYTWAGGIEANADMTPVIKENMLKLCGGSITAQQFVDNLEAASK</sequence>
<evidence type="ECO:0000313" key="2">
    <source>
        <dbReference type="EMBL" id="SHO52073.1"/>
    </source>
</evidence>
<dbReference type="AlphaFoldDB" id="A0A1M7YHK0"/>
<keyword evidence="1" id="KW-0732">Signal</keyword>
<evidence type="ECO:0000313" key="3">
    <source>
        <dbReference type="Proteomes" id="UP000184612"/>
    </source>
</evidence>
<gene>
    <name evidence="2" type="ORF">SAMN02745217_03492</name>
</gene>
<dbReference type="PROSITE" id="PS51257">
    <property type="entry name" value="PROKAR_LIPOPROTEIN"/>
    <property type="match status" value="1"/>
</dbReference>
<proteinExistence type="predicted"/>
<dbReference type="EMBL" id="FRFD01000010">
    <property type="protein sequence ID" value="SHO52073.1"/>
    <property type="molecule type" value="Genomic_DNA"/>
</dbReference>
<dbReference type="RefSeq" id="WP_073590135.1">
    <property type="nucleotide sequence ID" value="NZ_FRFD01000010.1"/>
</dbReference>
<organism evidence="2 3">
    <name type="scientific">Anaerocolumna xylanovorans DSM 12503</name>
    <dbReference type="NCBI Taxonomy" id="1121345"/>
    <lineage>
        <taxon>Bacteria</taxon>
        <taxon>Bacillati</taxon>
        <taxon>Bacillota</taxon>
        <taxon>Clostridia</taxon>
        <taxon>Lachnospirales</taxon>
        <taxon>Lachnospiraceae</taxon>
        <taxon>Anaerocolumna</taxon>
    </lineage>
</organism>
<name>A0A1M7YHK0_9FIRM</name>
<dbReference type="STRING" id="1121345.SAMN02745217_03492"/>
<dbReference type="InterPro" id="IPR050490">
    <property type="entry name" value="Bact_solute-bd_prot1"/>
</dbReference>
<dbReference type="SUPFAM" id="SSF53850">
    <property type="entry name" value="Periplasmic binding protein-like II"/>
    <property type="match status" value="1"/>
</dbReference>
<accession>A0A1M7YHK0</accession>
<dbReference type="PANTHER" id="PTHR43649">
    <property type="entry name" value="ARABINOSE-BINDING PROTEIN-RELATED"/>
    <property type="match status" value="1"/>
</dbReference>
<feature type="chain" id="PRO_5039719376" evidence="1">
    <location>
        <begin position="25"/>
        <end position="433"/>
    </location>
</feature>
<dbReference type="PANTHER" id="PTHR43649:SF12">
    <property type="entry name" value="DIACETYLCHITOBIOSE BINDING PROTEIN DASA"/>
    <property type="match status" value="1"/>
</dbReference>
<keyword evidence="3" id="KW-1185">Reference proteome</keyword>
<reference evidence="2 3" key="1">
    <citation type="submission" date="2016-12" db="EMBL/GenBank/DDBJ databases">
        <authorList>
            <person name="Song W.-J."/>
            <person name="Kurnit D.M."/>
        </authorList>
    </citation>
    <scope>NUCLEOTIDE SEQUENCE [LARGE SCALE GENOMIC DNA]</scope>
    <source>
        <strain evidence="2 3">DSM 12503</strain>
    </source>
</reference>